<dbReference type="PANTHER" id="PTHR43289:SF6">
    <property type="entry name" value="SERINE_THREONINE-PROTEIN KINASE NEKL-3"/>
    <property type="match status" value="1"/>
</dbReference>
<evidence type="ECO:0000256" key="7">
    <source>
        <dbReference type="SAM" id="Phobius"/>
    </source>
</evidence>
<dbReference type="InterPro" id="IPR008271">
    <property type="entry name" value="Ser/Thr_kinase_AS"/>
</dbReference>
<feature type="repeat" description="TPR" evidence="5">
    <location>
        <begin position="487"/>
        <end position="520"/>
    </location>
</feature>
<dbReference type="SMART" id="SM00220">
    <property type="entry name" value="S_TKc"/>
    <property type="match status" value="1"/>
</dbReference>
<dbReference type="PROSITE" id="PS50011">
    <property type="entry name" value="PROTEIN_KINASE_DOM"/>
    <property type="match status" value="1"/>
</dbReference>
<keyword evidence="7" id="KW-1133">Transmembrane helix</keyword>
<dbReference type="SUPFAM" id="SSF48452">
    <property type="entry name" value="TPR-like"/>
    <property type="match status" value="4"/>
</dbReference>
<dbReference type="InterPro" id="IPR017441">
    <property type="entry name" value="Protein_kinase_ATP_BS"/>
</dbReference>
<feature type="domain" description="Protein kinase" evidence="8">
    <location>
        <begin position="78"/>
        <end position="367"/>
    </location>
</feature>
<evidence type="ECO:0000256" key="1">
    <source>
        <dbReference type="ARBA" id="ARBA00022679"/>
    </source>
</evidence>
<keyword evidence="10" id="KW-1185">Reference proteome</keyword>
<dbReference type="InterPro" id="IPR011990">
    <property type="entry name" value="TPR-like_helical_dom_sf"/>
</dbReference>
<dbReference type="KEGG" id="scor:J3U87_24930"/>
<dbReference type="EMBL" id="CP071793">
    <property type="protein sequence ID" value="QTD48840.1"/>
    <property type="molecule type" value="Genomic_DNA"/>
</dbReference>
<keyword evidence="3" id="KW-0418">Kinase</keyword>
<reference evidence="9" key="1">
    <citation type="submission" date="2021-03" db="EMBL/GenBank/DDBJ databases">
        <title>Acanthopleuribacteraceae sp. M133.</title>
        <authorList>
            <person name="Wang G."/>
        </authorList>
    </citation>
    <scope>NUCLEOTIDE SEQUENCE</scope>
    <source>
        <strain evidence="9">M133</strain>
    </source>
</reference>
<dbReference type="SMART" id="SM00028">
    <property type="entry name" value="TPR"/>
    <property type="match status" value="7"/>
</dbReference>
<dbReference type="InterPro" id="IPR000719">
    <property type="entry name" value="Prot_kinase_dom"/>
</dbReference>
<keyword evidence="4 6" id="KW-0067">ATP-binding</keyword>
<dbReference type="Gene3D" id="1.25.40.10">
    <property type="entry name" value="Tetratricopeptide repeat domain"/>
    <property type="match status" value="3"/>
</dbReference>
<name>A0A8A4TH09_SULCO</name>
<keyword evidence="7" id="KW-0812">Transmembrane</keyword>
<evidence type="ECO:0000313" key="10">
    <source>
        <dbReference type="Proteomes" id="UP000663929"/>
    </source>
</evidence>
<evidence type="ECO:0000256" key="6">
    <source>
        <dbReference type="PROSITE-ProRule" id="PRU10141"/>
    </source>
</evidence>
<dbReference type="CDD" id="cd14014">
    <property type="entry name" value="STKc_PknB_like"/>
    <property type="match status" value="1"/>
</dbReference>
<dbReference type="PANTHER" id="PTHR43289">
    <property type="entry name" value="MITOGEN-ACTIVATED PROTEIN KINASE KINASE KINASE 20-RELATED"/>
    <property type="match status" value="1"/>
</dbReference>
<evidence type="ECO:0000256" key="4">
    <source>
        <dbReference type="ARBA" id="ARBA00022840"/>
    </source>
</evidence>
<evidence type="ECO:0000256" key="5">
    <source>
        <dbReference type="PROSITE-ProRule" id="PRU00339"/>
    </source>
</evidence>
<dbReference type="InterPro" id="IPR019734">
    <property type="entry name" value="TPR_rpt"/>
</dbReference>
<dbReference type="PROSITE" id="PS00108">
    <property type="entry name" value="PROTEIN_KINASE_ST"/>
    <property type="match status" value="1"/>
</dbReference>
<dbReference type="InterPro" id="IPR011009">
    <property type="entry name" value="Kinase-like_dom_sf"/>
</dbReference>
<dbReference type="PROSITE" id="PS50005">
    <property type="entry name" value="TPR"/>
    <property type="match status" value="2"/>
</dbReference>
<sequence length="917" mass="102986">MELSFLKRVDELVEAALALEASARPAFLDEACGDDAALRLEVEAVLSADMDRVDFLKRPILRGLNPSNVGAGQSVGPYRLTRKLGEGGMGAVFLAEQTNGVSRQVAIKFTHMVFQAEQRLRFMLEQRVLARLQHSYIARYYDGGVTDDRYPYFVMEYVDGLPITTYCDRNRLSLEKRIQLFGKVCDAVSHAHLEGIVHRDLKPSNILVTEESGDPIPKIIDFGIAKTLETDHEMTRTGDVKGTIRYMSPEQAGHGEKSGVDQRADVYALGTVFYELLTGRTPHDWAAAVPASRRLQDLREKEPGLPSNTVAHFDEDRRNRWAAERSGSATKLVKAIRGDLDWICMRALEKDPERRYRSPADLGEDLLCHARDESVSAGPPYWSYRLFKWIRRHRPAVVVAGLLALVLFLLPLSFYLAKAQEQRQTALERDRAERALFRAESISQLLLRVFQMSDRYQPGKQEPTVRDMLDRAIEGIRVDIEDPVTQATLYISLGMTYSSLDDHEKAEELLTQSVTLFREQADREPEKLAHALTGLGWSRFLRGEYEEAKCLAEEGRVLLDGLPDANKALLEFNHGAMTAILVRMGDYRRAEAYAQSALHLCLAEKGSQHPVYGSRLNDLAVTTLQLGKYVEADPMMREALDVNYQRLGPQHPLVAVTHANLGTIFLKRGLYLAAADHYAEAVDIARQSFGKQHYAMAIYLKSLGLCVDNLGRPDEAEALYRKAIAIGEQSLGLAHPEQGVLVNCLAVLCYAQKRYEEAEPLFRQTLELYQTGGHLGHPGFSKSLDGLGMVLLETDRPEQAKAFLERAKNLRIEKRGEDHPSVAVSLRHLGAYYLEVAHMTEAEDHLRRALDIEMRALREDHPAIGKTLLVLAEFHRAKGDLAESRKCAARAALLFEKAYGPSHRLTREARDLGQPRS</sequence>
<dbReference type="Gene3D" id="3.30.200.20">
    <property type="entry name" value="Phosphorylase Kinase, domain 1"/>
    <property type="match status" value="1"/>
</dbReference>
<keyword evidence="7" id="KW-0472">Membrane</keyword>
<protein>
    <submittedName>
        <fullName evidence="9">Tetratricopeptide repeat protein</fullName>
    </submittedName>
</protein>
<dbReference type="GO" id="GO:0004674">
    <property type="term" value="F:protein serine/threonine kinase activity"/>
    <property type="evidence" value="ECO:0007669"/>
    <property type="project" value="TreeGrafter"/>
</dbReference>
<dbReference type="AlphaFoldDB" id="A0A8A4TH09"/>
<dbReference type="PROSITE" id="PS00107">
    <property type="entry name" value="PROTEIN_KINASE_ATP"/>
    <property type="match status" value="1"/>
</dbReference>
<keyword evidence="2 6" id="KW-0547">Nucleotide-binding</keyword>
<dbReference type="SUPFAM" id="SSF56112">
    <property type="entry name" value="Protein kinase-like (PK-like)"/>
    <property type="match status" value="1"/>
</dbReference>
<evidence type="ECO:0000256" key="3">
    <source>
        <dbReference type="ARBA" id="ARBA00022777"/>
    </source>
</evidence>
<proteinExistence type="predicted"/>
<feature type="transmembrane region" description="Helical" evidence="7">
    <location>
        <begin position="395"/>
        <end position="417"/>
    </location>
</feature>
<dbReference type="Pfam" id="PF00069">
    <property type="entry name" value="Pkinase"/>
    <property type="match status" value="1"/>
</dbReference>
<feature type="binding site" evidence="6">
    <location>
        <position position="108"/>
    </location>
    <ligand>
        <name>ATP</name>
        <dbReference type="ChEBI" id="CHEBI:30616"/>
    </ligand>
</feature>
<keyword evidence="1" id="KW-0808">Transferase</keyword>
<dbReference type="RefSeq" id="WP_237378490.1">
    <property type="nucleotide sequence ID" value="NZ_CP071793.1"/>
</dbReference>
<gene>
    <name evidence="9" type="ORF">J3U87_24930</name>
</gene>
<dbReference type="Proteomes" id="UP000663929">
    <property type="component" value="Chromosome"/>
</dbReference>
<dbReference type="Pfam" id="PF13374">
    <property type="entry name" value="TPR_10"/>
    <property type="match status" value="2"/>
</dbReference>
<evidence type="ECO:0000256" key="2">
    <source>
        <dbReference type="ARBA" id="ARBA00022741"/>
    </source>
</evidence>
<accession>A0A8A4TH09</accession>
<evidence type="ECO:0000259" key="8">
    <source>
        <dbReference type="PROSITE" id="PS50011"/>
    </source>
</evidence>
<feature type="repeat" description="TPR" evidence="5">
    <location>
        <begin position="823"/>
        <end position="856"/>
    </location>
</feature>
<dbReference type="Pfam" id="PF13424">
    <property type="entry name" value="TPR_12"/>
    <property type="match status" value="4"/>
</dbReference>
<evidence type="ECO:0000313" key="9">
    <source>
        <dbReference type="EMBL" id="QTD48840.1"/>
    </source>
</evidence>
<organism evidence="9 10">
    <name type="scientific">Sulfidibacter corallicola</name>
    <dbReference type="NCBI Taxonomy" id="2818388"/>
    <lineage>
        <taxon>Bacteria</taxon>
        <taxon>Pseudomonadati</taxon>
        <taxon>Acidobacteriota</taxon>
        <taxon>Holophagae</taxon>
        <taxon>Acanthopleuribacterales</taxon>
        <taxon>Acanthopleuribacteraceae</taxon>
        <taxon>Sulfidibacter</taxon>
    </lineage>
</organism>
<keyword evidence="5" id="KW-0802">TPR repeat</keyword>
<dbReference type="GO" id="GO:0005524">
    <property type="term" value="F:ATP binding"/>
    <property type="evidence" value="ECO:0007669"/>
    <property type="project" value="UniProtKB-UniRule"/>
</dbReference>
<dbReference type="Gene3D" id="1.10.510.10">
    <property type="entry name" value="Transferase(Phosphotransferase) domain 1"/>
    <property type="match status" value="1"/>
</dbReference>